<evidence type="ECO:0000313" key="8">
    <source>
        <dbReference type="Proteomes" id="UP000228711"/>
    </source>
</evidence>
<dbReference type="Proteomes" id="UP000228711">
    <property type="component" value="Unassembled WGS sequence"/>
</dbReference>
<dbReference type="NCBIfam" id="TIGR01071">
    <property type="entry name" value="rplO_bact"/>
    <property type="match status" value="1"/>
</dbReference>
<dbReference type="PANTHER" id="PTHR12934:SF11">
    <property type="entry name" value="LARGE RIBOSOMAL SUBUNIT PROTEIN UL15M"/>
    <property type="match status" value="1"/>
</dbReference>
<feature type="compositionally biased region" description="Basic residues" evidence="5">
    <location>
        <begin position="11"/>
        <end position="21"/>
    </location>
</feature>
<evidence type="ECO:0000256" key="5">
    <source>
        <dbReference type="SAM" id="MobiDB-lite"/>
    </source>
</evidence>
<comment type="subunit">
    <text evidence="4">Part of the 50S ribosomal subunit.</text>
</comment>
<comment type="similarity">
    <text evidence="1 4">Belongs to the universal ribosomal protein uL15 family.</text>
</comment>
<keyword evidence="3 4" id="KW-0687">Ribonucleoprotein</keyword>
<evidence type="ECO:0000256" key="2">
    <source>
        <dbReference type="ARBA" id="ARBA00022980"/>
    </source>
</evidence>
<evidence type="ECO:0000256" key="1">
    <source>
        <dbReference type="ARBA" id="ARBA00007320"/>
    </source>
</evidence>
<dbReference type="GO" id="GO:0003735">
    <property type="term" value="F:structural constituent of ribosome"/>
    <property type="evidence" value="ECO:0007669"/>
    <property type="project" value="InterPro"/>
</dbReference>
<accession>A0A2H0YT67</accession>
<feature type="compositionally biased region" description="Gly residues" evidence="5">
    <location>
        <begin position="22"/>
        <end position="36"/>
    </location>
</feature>
<evidence type="ECO:0000259" key="6">
    <source>
        <dbReference type="Pfam" id="PF00828"/>
    </source>
</evidence>
<dbReference type="GO" id="GO:0019843">
    <property type="term" value="F:rRNA binding"/>
    <property type="evidence" value="ECO:0007669"/>
    <property type="project" value="UniProtKB-UniRule"/>
</dbReference>
<dbReference type="HAMAP" id="MF_01341">
    <property type="entry name" value="Ribosomal_uL15"/>
    <property type="match status" value="1"/>
</dbReference>
<comment type="caution">
    <text evidence="7">The sequence shown here is derived from an EMBL/GenBank/DDBJ whole genome shotgun (WGS) entry which is preliminary data.</text>
</comment>
<dbReference type="Gene3D" id="3.100.10.10">
    <property type="match status" value="1"/>
</dbReference>
<evidence type="ECO:0000256" key="4">
    <source>
        <dbReference type="HAMAP-Rule" id="MF_01341"/>
    </source>
</evidence>
<dbReference type="InterPro" id="IPR005749">
    <property type="entry name" value="Ribosomal_uL15_bac-type"/>
</dbReference>
<dbReference type="GO" id="GO:0006412">
    <property type="term" value="P:translation"/>
    <property type="evidence" value="ECO:0007669"/>
    <property type="project" value="UniProtKB-UniRule"/>
</dbReference>
<dbReference type="Pfam" id="PF00828">
    <property type="entry name" value="Ribosomal_L27A"/>
    <property type="match status" value="1"/>
</dbReference>
<comment type="function">
    <text evidence="4">Binds to the 23S rRNA.</text>
</comment>
<protein>
    <recommendedName>
        <fullName evidence="4">Large ribosomal subunit protein uL15</fullName>
    </recommendedName>
</protein>
<keyword evidence="4" id="KW-0699">rRNA-binding</keyword>
<dbReference type="PANTHER" id="PTHR12934">
    <property type="entry name" value="50S RIBOSOMAL PROTEIN L15"/>
    <property type="match status" value="1"/>
</dbReference>
<keyword evidence="4" id="KW-0694">RNA-binding</keyword>
<organism evidence="7 8">
    <name type="scientific">Candidatus Kerfeldbacteria bacterium CG08_land_8_20_14_0_20_42_7</name>
    <dbReference type="NCBI Taxonomy" id="2014245"/>
    <lineage>
        <taxon>Bacteria</taxon>
        <taxon>Candidatus Kerfeldiibacteriota</taxon>
    </lineage>
</organism>
<dbReference type="EMBL" id="PEXV01000069">
    <property type="protein sequence ID" value="PIS41650.1"/>
    <property type="molecule type" value="Genomic_DNA"/>
</dbReference>
<dbReference type="SUPFAM" id="SSF52080">
    <property type="entry name" value="Ribosomal proteins L15p and L18e"/>
    <property type="match status" value="1"/>
</dbReference>
<dbReference type="AlphaFoldDB" id="A0A2H0YT67"/>
<keyword evidence="2 4" id="KW-0689">Ribosomal protein</keyword>
<feature type="domain" description="Large ribosomal subunit protein uL15/eL18" evidence="6">
    <location>
        <begin position="75"/>
        <end position="142"/>
    </location>
</feature>
<dbReference type="InterPro" id="IPR021131">
    <property type="entry name" value="Ribosomal_uL15/eL18"/>
</dbReference>
<evidence type="ECO:0000256" key="3">
    <source>
        <dbReference type="ARBA" id="ARBA00023274"/>
    </source>
</evidence>
<dbReference type="GO" id="GO:0022625">
    <property type="term" value="C:cytosolic large ribosomal subunit"/>
    <property type="evidence" value="ECO:0007669"/>
    <property type="project" value="TreeGrafter"/>
</dbReference>
<gene>
    <name evidence="4 7" type="primary">rplO</name>
    <name evidence="7" type="ORF">COT25_01955</name>
</gene>
<reference evidence="8" key="1">
    <citation type="submission" date="2017-09" db="EMBL/GenBank/DDBJ databases">
        <title>Depth-based differentiation of microbial function through sediment-hosted aquifers and enrichment of novel symbionts in the deep terrestrial subsurface.</title>
        <authorList>
            <person name="Probst A.J."/>
            <person name="Ladd B."/>
            <person name="Jarett J.K."/>
            <person name="Geller-Mcgrath D.E."/>
            <person name="Sieber C.M.K."/>
            <person name="Emerson J.B."/>
            <person name="Anantharaman K."/>
            <person name="Thomas B.C."/>
            <person name="Malmstrom R."/>
            <person name="Stieglmeier M."/>
            <person name="Klingl A."/>
            <person name="Woyke T."/>
            <person name="Ryan C.M."/>
            <person name="Banfield J.F."/>
        </authorList>
    </citation>
    <scope>NUCLEOTIDE SEQUENCE [LARGE SCALE GENOMIC DNA]</scope>
</reference>
<sequence>MARGIHNLRPSQKRTSRKRVGRGTGSGLGTFSGRGVKGQRSRSGGKSGLKRRGLKQYLMQIPKVRGFKRTSSVVTLNVGQLEKAFLEGDHVTPKTLLEKALIGRGMQVKILNGGMLKKKLSVSAHAFSVSAEATIKKAGGNVRVITRS</sequence>
<evidence type="ECO:0000313" key="7">
    <source>
        <dbReference type="EMBL" id="PIS41650.1"/>
    </source>
</evidence>
<dbReference type="InterPro" id="IPR036227">
    <property type="entry name" value="Ribosomal_uL15/eL18_sf"/>
</dbReference>
<feature type="region of interest" description="Disordered" evidence="5">
    <location>
        <begin position="1"/>
        <end position="53"/>
    </location>
</feature>
<dbReference type="InterPro" id="IPR030878">
    <property type="entry name" value="Ribosomal_uL15"/>
</dbReference>
<proteinExistence type="inferred from homology"/>
<name>A0A2H0YT67_9BACT</name>